<dbReference type="InterPro" id="IPR038765">
    <property type="entry name" value="Papain-like_cys_pep_sf"/>
</dbReference>
<organism evidence="4 5">
    <name type="scientific">Fasciola gigantica</name>
    <name type="common">Giant liver fluke</name>
    <dbReference type="NCBI Taxonomy" id="46835"/>
    <lineage>
        <taxon>Eukaryota</taxon>
        <taxon>Metazoa</taxon>
        <taxon>Spiralia</taxon>
        <taxon>Lophotrochozoa</taxon>
        <taxon>Platyhelminthes</taxon>
        <taxon>Trematoda</taxon>
        <taxon>Digenea</taxon>
        <taxon>Plagiorchiida</taxon>
        <taxon>Echinostomata</taxon>
        <taxon>Echinostomatoidea</taxon>
        <taxon>Fasciolidae</taxon>
        <taxon>Fasciola</taxon>
    </lineage>
</organism>
<feature type="domain" description="Calpain catalytic" evidence="3">
    <location>
        <begin position="90"/>
        <end position="200"/>
    </location>
</feature>
<sequence>MLIFQSPVVVDTELIDEVDLFYLNEHLFQSETIRWILCEVQNLWLSGRRKATLADIRQGLVHDDGFIYAWKPWEHIYAMTKAGKEPNLPQYNPYGKYLVRLFWMGCWRKVVVDDLIPFGDDNQILLPRSRHRHELWPMLLTKGLLKIAALDYGGGLYEAEFGDFSPIHALTGWTKHTIVLRNQSPEVLWNYLQRYVPSWERPTEETNHQLKQEEMELKLHEQPEKSPHKESKGNVKEKAKEKKSPADKTKEIVKDKKESSSSVVEYTNTKKPEAAVFASYGNMTGDIMRAISDNKDTRYRINKLSRLGFTHLVSCPIGVSSCRTIPLVNPAPAKPVPRWKLIRPLPSDFPHVEEESESQRTAQEPEPIRSLSLWTPLQDLVFRDSTYLV</sequence>
<protein>
    <submittedName>
        <fullName evidence="4">Androglobin</fullName>
    </submittedName>
</protein>
<comment type="caution">
    <text evidence="4">The sequence shown here is derived from an EMBL/GenBank/DDBJ whole genome shotgun (WGS) entry which is preliminary data.</text>
</comment>
<dbReference type="AlphaFoldDB" id="A0A504YM00"/>
<dbReference type="OrthoDB" id="9374162at2759"/>
<feature type="compositionally biased region" description="Basic and acidic residues" evidence="2">
    <location>
        <begin position="218"/>
        <end position="259"/>
    </location>
</feature>
<dbReference type="EMBL" id="SUNJ01011235">
    <property type="protein sequence ID" value="TPP59037.1"/>
    <property type="molecule type" value="Genomic_DNA"/>
</dbReference>
<dbReference type="GO" id="GO:0006508">
    <property type="term" value="P:proteolysis"/>
    <property type="evidence" value="ECO:0007669"/>
    <property type="project" value="InterPro"/>
</dbReference>
<name>A0A504YM00_FASGI</name>
<dbReference type="PANTHER" id="PTHR46298">
    <property type="entry name" value="ANDROGLOBIN"/>
    <property type="match status" value="1"/>
</dbReference>
<dbReference type="SUPFAM" id="SSF54001">
    <property type="entry name" value="Cysteine proteinases"/>
    <property type="match status" value="1"/>
</dbReference>
<evidence type="ECO:0000256" key="1">
    <source>
        <dbReference type="PROSITE-ProRule" id="PRU00239"/>
    </source>
</evidence>
<feature type="region of interest" description="Disordered" evidence="2">
    <location>
        <begin position="218"/>
        <end position="261"/>
    </location>
</feature>
<keyword evidence="5" id="KW-1185">Reference proteome</keyword>
<evidence type="ECO:0000313" key="4">
    <source>
        <dbReference type="EMBL" id="TPP59037.1"/>
    </source>
</evidence>
<dbReference type="Pfam" id="PF00648">
    <property type="entry name" value="Peptidase_C2"/>
    <property type="match status" value="1"/>
</dbReference>
<dbReference type="PANTHER" id="PTHR46298:SF1">
    <property type="entry name" value="ANDROGLOBIN"/>
    <property type="match status" value="1"/>
</dbReference>
<evidence type="ECO:0000256" key="2">
    <source>
        <dbReference type="SAM" id="MobiDB-lite"/>
    </source>
</evidence>
<dbReference type="GO" id="GO:0004198">
    <property type="term" value="F:calcium-dependent cysteine-type endopeptidase activity"/>
    <property type="evidence" value="ECO:0007669"/>
    <property type="project" value="InterPro"/>
</dbReference>
<evidence type="ECO:0000313" key="5">
    <source>
        <dbReference type="Proteomes" id="UP000316759"/>
    </source>
</evidence>
<evidence type="ECO:0000259" key="3">
    <source>
        <dbReference type="PROSITE" id="PS50203"/>
    </source>
</evidence>
<reference evidence="4 5" key="1">
    <citation type="submission" date="2019-04" db="EMBL/GenBank/DDBJ databases">
        <title>Annotation for the trematode Fasciola gigantica.</title>
        <authorList>
            <person name="Choi Y.-J."/>
        </authorList>
    </citation>
    <scope>NUCLEOTIDE SEQUENCE [LARGE SCALE GENOMIC DNA]</scope>
    <source>
        <strain evidence="4">Uganda_cow_1</strain>
    </source>
</reference>
<dbReference type="Proteomes" id="UP000316759">
    <property type="component" value="Unassembled WGS sequence"/>
</dbReference>
<dbReference type="InterPro" id="IPR053033">
    <property type="entry name" value="Androglobin-like"/>
</dbReference>
<comment type="caution">
    <text evidence="1">Lacks conserved residue(s) required for the propagation of feature annotation.</text>
</comment>
<proteinExistence type="predicted"/>
<gene>
    <name evidence="4" type="ORF">FGIG_11916</name>
</gene>
<accession>A0A504YM00</accession>
<dbReference type="InterPro" id="IPR001300">
    <property type="entry name" value="Peptidase_C2_calpain_cat"/>
</dbReference>
<dbReference type="PROSITE" id="PS50203">
    <property type="entry name" value="CALPAIN_CAT"/>
    <property type="match status" value="1"/>
</dbReference>
<dbReference type="STRING" id="46835.A0A504YM00"/>